<proteinExistence type="predicted"/>
<accession>A0A7G4AW82</accession>
<evidence type="ECO:0000259" key="1">
    <source>
        <dbReference type="PROSITE" id="PS50234"/>
    </source>
</evidence>
<name>A0A7G4AW82_9CAUD</name>
<feature type="domain" description="VWFA" evidence="1">
    <location>
        <begin position="70"/>
        <end position="253"/>
    </location>
</feature>
<reference evidence="2 3" key="1">
    <citation type="submission" date="2020-07" db="EMBL/GenBank/DDBJ databases">
        <title>Streptomyces phage Genome sequencing and assembly.</title>
        <authorList>
            <person name="Sharma V."/>
            <person name="Hardy A."/>
            <person name="Frunzke J."/>
        </authorList>
    </citation>
    <scope>NUCLEOTIDE SEQUENCE [LARGE SCALE GENOMIC DNA]</scope>
</reference>
<dbReference type="EMBL" id="MT711976">
    <property type="protein sequence ID" value="QMP84272.1"/>
    <property type="molecule type" value="Genomic_DNA"/>
</dbReference>
<dbReference type="PANTHER" id="PTHR34706">
    <property type="entry name" value="SLR1338 PROTEIN"/>
    <property type="match status" value="1"/>
</dbReference>
<dbReference type="Proteomes" id="UP000515922">
    <property type="component" value="Segment"/>
</dbReference>
<dbReference type="SUPFAM" id="SSF53300">
    <property type="entry name" value="vWA-like"/>
    <property type="match status" value="1"/>
</dbReference>
<dbReference type="PANTHER" id="PTHR34706:SF1">
    <property type="entry name" value="VWFA DOMAIN-CONTAINING PROTEIN"/>
    <property type="match status" value="1"/>
</dbReference>
<sequence>MGLFGKVRKIKNFVPAANLSAKKQVRLTPITAGQPAVNVSLVKANGISFEKKVESAVKLQKDMGVGNRFDVIALIDESGSMGHLFRNGTVQAVTERALAWTAGVDADGMAPVGGFASGFKWHGEVDLTNVMGIVDREGWRTWGSTDLTAGLREAFEVAKQADNPVYLFVVTDGAPNHRPSVISLVKEMSQYPIIIKFLLVGTDTYGKDFLTYLDDLEDHEPGGRLFDNVDAQHIVDVSSVSDDNFNKAMTEEVPEAIEAMRTAGLVI</sequence>
<evidence type="ECO:0000313" key="3">
    <source>
        <dbReference type="Proteomes" id="UP000515922"/>
    </source>
</evidence>
<dbReference type="InterPro" id="IPR019303">
    <property type="entry name" value="vWA_TerF_C"/>
</dbReference>
<dbReference type="CDD" id="cd00198">
    <property type="entry name" value="vWFA"/>
    <property type="match status" value="1"/>
</dbReference>
<dbReference type="PROSITE" id="PS50234">
    <property type="entry name" value="VWFA"/>
    <property type="match status" value="1"/>
</dbReference>
<dbReference type="SMART" id="SM00327">
    <property type="entry name" value="VWA"/>
    <property type="match status" value="1"/>
</dbReference>
<protein>
    <submittedName>
        <fullName evidence="2">VWA domain-containing protein</fullName>
    </submittedName>
</protein>
<gene>
    <name evidence="2" type="ORF">HUN41_00170</name>
</gene>
<dbReference type="Pfam" id="PF10138">
    <property type="entry name" value="vWA-TerF-like"/>
    <property type="match status" value="1"/>
</dbReference>
<organism evidence="2 3">
    <name type="scientific">Streptomyces phage Coruscant</name>
    <dbReference type="NCBI Taxonomy" id="2739834"/>
    <lineage>
        <taxon>Viruses</taxon>
        <taxon>Duplodnaviria</taxon>
        <taxon>Heunggongvirae</taxon>
        <taxon>Uroviricota</taxon>
        <taxon>Caudoviricetes</taxon>
        <taxon>Stanwilliamsviridae</taxon>
        <taxon>Boydwoodruffvirinae</taxon>
        <taxon>Coruscantvirus</taxon>
        <taxon>Coruscantvirus coruscant</taxon>
    </lineage>
</organism>
<dbReference type="InterPro" id="IPR002035">
    <property type="entry name" value="VWF_A"/>
</dbReference>
<evidence type="ECO:0000313" key="2">
    <source>
        <dbReference type="EMBL" id="QMP84272.1"/>
    </source>
</evidence>
<dbReference type="Gene3D" id="3.40.50.410">
    <property type="entry name" value="von Willebrand factor, type A domain"/>
    <property type="match status" value="1"/>
</dbReference>
<keyword evidence="3" id="KW-1185">Reference proteome</keyword>
<dbReference type="InterPro" id="IPR036465">
    <property type="entry name" value="vWFA_dom_sf"/>
</dbReference>